<dbReference type="EMBL" id="CAXITT010000582">
    <property type="protein sequence ID" value="CAL1543884.1"/>
    <property type="molecule type" value="Genomic_DNA"/>
</dbReference>
<proteinExistence type="predicted"/>
<name>A0AAV2IDL9_LYMST</name>
<evidence type="ECO:0000256" key="1">
    <source>
        <dbReference type="PROSITE-ProRule" id="PRU00352"/>
    </source>
</evidence>
<dbReference type="InterPro" id="IPR001627">
    <property type="entry name" value="Semap_dom"/>
</dbReference>
<comment type="caution">
    <text evidence="1">Lacks conserved residue(s) required for the propagation of feature annotation.</text>
</comment>
<dbReference type="InterPro" id="IPR015943">
    <property type="entry name" value="WD40/YVTN_repeat-like_dom_sf"/>
</dbReference>
<dbReference type="AlphaFoldDB" id="A0AAV2IDL9"/>
<dbReference type="Pfam" id="PF01403">
    <property type="entry name" value="Sema"/>
    <property type="match status" value="1"/>
</dbReference>
<dbReference type="PANTHER" id="PTHR11036">
    <property type="entry name" value="SEMAPHORIN"/>
    <property type="match status" value="1"/>
</dbReference>
<dbReference type="GO" id="GO:0030215">
    <property type="term" value="F:semaphorin receptor binding"/>
    <property type="evidence" value="ECO:0007669"/>
    <property type="project" value="InterPro"/>
</dbReference>
<dbReference type="GO" id="GO:0005886">
    <property type="term" value="C:plasma membrane"/>
    <property type="evidence" value="ECO:0007669"/>
    <property type="project" value="TreeGrafter"/>
</dbReference>
<dbReference type="GO" id="GO:0045499">
    <property type="term" value="F:chemorepellent activity"/>
    <property type="evidence" value="ECO:0007669"/>
    <property type="project" value="TreeGrafter"/>
</dbReference>
<comment type="caution">
    <text evidence="3">The sequence shown here is derived from an EMBL/GenBank/DDBJ whole genome shotgun (WGS) entry which is preliminary data.</text>
</comment>
<dbReference type="PROSITE" id="PS51004">
    <property type="entry name" value="SEMA"/>
    <property type="match status" value="1"/>
</dbReference>
<dbReference type="SUPFAM" id="SSF101912">
    <property type="entry name" value="Sema domain"/>
    <property type="match status" value="1"/>
</dbReference>
<dbReference type="GO" id="GO:0030335">
    <property type="term" value="P:positive regulation of cell migration"/>
    <property type="evidence" value="ECO:0007669"/>
    <property type="project" value="TreeGrafter"/>
</dbReference>
<dbReference type="InterPro" id="IPR036352">
    <property type="entry name" value="Semap_dom_sf"/>
</dbReference>
<dbReference type="PANTHER" id="PTHR11036:SF127">
    <property type="entry name" value="SEMAPHORIN-1A"/>
    <property type="match status" value="1"/>
</dbReference>
<feature type="non-terminal residue" evidence="3">
    <location>
        <position position="179"/>
    </location>
</feature>
<dbReference type="GO" id="GO:0071526">
    <property type="term" value="P:semaphorin-plexin signaling pathway"/>
    <property type="evidence" value="ECO:0007669"/>
    <property type="project" value="TreeGrafter"/>
</dbReference>
<dbReference type="InterPro" id="IPR027231">
    <property type="entry name" value="Semaphorin"/>
</dbReference>
<dbReference type="Gene3D" id="2.130.10.10">
    <property type="entry name" value="YVTN repeat-like/Quinoprotein amine dehydrogenase"/>
    <property type="match status" value="1"/>
</dbReference>
<evidence type="ECO:0000313" key="3">
    <source>
        <dbReference type="EMBL" id="CAL1543884.1"/>
    </source>
</evidence>
<protein>
    <recommendedName>
        <fullName evidence="2">Sema domain-containing protein</fullName>
    </recommendedName>
</protein>
<accession>A0AAV2IDL9</accession>
<keyword evidence="4" id="KW-1185">Reference proteome</keyword>
<organism evidence="3 4">
    <name type="scientific">Lymnaea stagnalis</name>
    <name type="common">Great pond snail</name>
    <name type="synonym">Helix stagnalis</name>
    <dbReference type="NCBI Taxonomy" id="6523"/>
    <lineage>
        <taxon>Eukaryota</taxon>
        <taxon>Metazoa</taxon>
        <taxon>Spiralia</taxon>
        <taxon>Lophotrochozoa</taxon>
        <taxon>Mollusca</taxon>
        <taxon>Gastropoda</taxon>
        <taxon>Heterobranchia</taxon>
        <taxon>Euthyneura</taxon>
        <taxon>Panpulmonata</taxon>
        <taxon>Hygrophila</taxon>
        <taxon>Lymnaeoidea</taxon>
        <taxon>Lymnaeidae</taxon>
        <taxon>Lymnaea</taxon>
    </lineage>
</organism>
<evidence type="ECO:0000313" key="4">
    <source>
        <dbReference type="Proteomes" id="UP001497497"/>
    </source>
</evidence>
<sequence>MPIDDAKDRVQMIYGLFNIAEIGVGGSAVCAFQFSDITKAFDGPFTGQASFYHKWMTVKQELTPSPHPSKCIDVNTTLSATTLTFIRDHSLMAEIVKPWGDKPVFVFHCIRSKLTYMAVDWQVKASDGRYYDVIFVGTNDGRVIKFINKGSGDKVRPMIIEDVQVLRPGDAVKDMRVIH</sequence>
<reference evidence="3 4" key="1">
    <citation type="submission" date="2024-04" db="EMBL/GenBank/DDBJ databases">
        <authorList>
            <consortium name="Genoscope - CEA"/>
            <person name="William W."/>
        </authorList>
    </citation>
    <scope>NUCLEOTIDE SEQUENCE [LARGE SCALE GENOMIC DNA]</scope>
</reference>
<gene>
    <name evidence="3" type="ORF">GSLYS_00017397001</name>
</gene>
<evidence type="ECO:0000259" key="2">
    <source>
        <dbReference type="PROSITE" id="PS51004"/>
    </source>
</evidence>
<dbReference type="GO" id="GO:0007411">
    <property type="term" value="P:axon guidance"/>
    <property type="evidence" value="ECO:0007669"/>
    <property type="project" value="TreeGrafter"/>
</dbReference>
<feature type="domain" description="Sema" evidence="2">
    <location>
        <begin position="1"/>
        <end position="179"/>
    </location>
</feature>
<dbReference type="Proteomes" id="UP001497497">
    <property type="component" value="Unassembled WGS sequence"/>
</dbReference>